<protein>
    <recommendedName>
        <fullName evidence="4">Methylamine utilization protein MauE</fullName>
    </recommendedName>
</protein>
<comment type="subcellular location">
    <subcellularLocation>
        <location evidence="2">Membrane</location>
        <topology evidence="2">Multi-pass membrane protein</topology>
    </subcellularLocation>
</comment>
<dbReference type="AlphaFoldDB" id="A0A6N9HE09"/>
<evidence type="ECO:0000256" key="5">
    <source>
        <dbReference type="ARBA" id="ARBA00022692"/>
    </source>
</evidence>
<comment type="function">
    <text evidence="1">May be specifically involved in the processing, transport, and/or maturation of the MADH beta-subunit.</text>
</comment>
<evidence type="ECO:0000313" key="10">
    <source>
        <dbReference type="EMBL" id="MYN01686.1"/>
    </source>
</evidence>
<evidence type="ECO:0000256" key="6">
    <source>
        <dbReference type="ARBA" id="ARBA00022989"/>
    </source>
</evidence>
<dbReference type="Pfam" id="PF07291">
    <property type="entry name" value="MauE"/>
    <property type="match status" value="1"/>
</dbReference>
<organism evidence="10 11">
    <name type="scientific">Pseudoduganella guangdongensis</name>
    <dbReference type="NCBI Taxonomy" id="2692179"/>
    <lineage>
        <taxon>Bacteria</taxon>
        <taxon>Pseudomonadati</taxon>
        <taxon>Pseudomonadota</taxon>
        <taxon>Betaproteobacteria</taxon>
        <taxon>Burkholderiales</taxon>
        <taxon>Oxalobacteraceae</taxon>
        <taxon>Telluria group</taxon>
        <taxon>Pseudoduganella</taxon>
    </lineage>
</organism>
<keyword evidence="5 8" id="KW-0812">Transmembrane</keyword>
<evidence type="ECO:0000259" key="9">
    <source>
        <dbReference type="Pfam" id="PF07291"/>
    </source>
</evidence>
<keyword evidence="6 8" id="KW-1133">Transmembrane helix</keyword>
<evidence type="ECO:0000256" key="7">
    <source>
        <dbReference type="ARBA" id="ARBA00023136"/>
    </source>
</evidence>
<proteinExistence type="predicted"/>
<dbReference type="GO" id="GO:0016020">
    <property type="term" value="C:membrane"/>
    <property type="evidence" value="ECO:0007669"/>
    <property type="project" value="UniProtKB-SubCell"/>
</dbReference>
<evidence type="ECO:0000256" key="4">
    <source>
        <dbReference type="ARBA" id="ARBA00019078"/>
    </source>
</evidence>
<dbReference type="EMBL" id="WWCJ01000004">
    <property type="protein sequence ID" value="MYN01686.1"/>
    <property type="molecule type" value="Genomic_DNA"/>
</dbReference>
<dbReference type="RefSeq" id="WP_161024704.1">
    <property type="nucleotide sequence ID" value="NZ_WWCJ01000004.1"/>
</dbReference>
<evidence type="ECO:0000256" key="8">
    <source>
        <dbReference type="SAM" id="Phobius"/>
    </source>
</evidence>
<comment type="pathway">
    <text evidence="3">One-carbon metabolism; methylamine degradation.</text>
</comment>
<evidence type="ECO:0000256" key="2">
    <source>
        <dbReference type="ARBA" id="ARBA00004141"/>
    </source>
</evidence>
<gene>
    <name evidence="10" type="ORF">GTP41_06190</name>
</gene>
<keyword evidence="7 8" id="KW-0472">Membrane</keyword>
<accession>A0A6N9HE09</accession>
<feature type="transmembrane region" description="Helical" evidence="8">
    <location>
        <begin position="149"/>
        <end position="175"/>
    </location>
</feature>
<feature type="transmembrane region" description="Helical" evidence="8">
    <location>
        <begin position="122"/>
        <end position="142"/>
    </location>
</feature>
<sequence length="180" mass="18024">MSAAPFCADVLRLMAALLLLAAAHGKWQALGQFRANLAASFGIAPARAAWLAPAIAGSELGLALGLAAGGATGQAALAGALALFVGFTAVVAWKYATEDIVKCSCFGDADRAVSGFDLARNLAIIAALAFSLAHGGTAAAAAGGWQATVCALGVATLLAVVLAKLHEIMMLLMYARKGVL</sequence>
<name>A0A6N9HE09_9BURK</name>
<dbReference type="Proteomes" id="UP000448575">
    <property type="component" value="Unassembled WGS sequence"/>
</dbReference>
<feature type="transmembrane region" description="Helical" evidence="8">
    <location>
        <begin position="75"/>
        <end position="96"/>
    </location>
</feature>
<keyword evidence="11" id="KW-1185">Reference proteome</keyword>
<feature type="domain" description="Methylamine utilisation protein MauE" evidence="9">
    <location>
        <begin position="8"/>
        <end position="132"/>
    </location>
</feature>
<dbReference type="GO" id="GO:0030416">
    <property type="term" value="P:methylamine metabolic process"/>
    <property type="evidence" value="ECO:0007669"/>
    <property type="project" value="InterPro"/>
</dbReference>
<feature type="transmembrane region" description="Helical" evidence="8">
    <location>
        <begin position="49"/>
        <end position="68"/>
    </location>
</feature>
<reference evidence="10 11" key="1">
    <citation type="submission" date="2019-12" db="EMBL/GenBank/DDBJ databases">
        <title>Novel species isolated from a subtropical stream in China.</title>
        <authorList>
            <person name="Lu H."/>
        </authorList>
    </citation>
    <scope>NUCLEOTIDE SEQUENCE [LARGE SCALE GENOMIC DNA]</scope>
    <source>
        <strain evidence="10 11">DS3</strain>
    </source>
</reference>
<evidence type="ECO:0000256" key="3">
    <source>
        <dbReference type="ARBA" id="ARBA00004856"/>
    </source>
</evidence>
<evidence type="ECO:0000313" key="11">
    <source>
        <dbReference type="Proteomes" id="UP000448575"/>
    </source>
</evidence>
<dbReference type="InterPro" id="IPR009908">
    <property type="entry name" value="Methylamine_util_MauE"/>
</dbReference>
<comment type="caution">
    <text evidence="10">The sequence shown here is derived from an EMBL/GenBank/DDBJ whole genome shotgun (WGS) entry which is preliminary data.</text>
</comment>
<evidence type="ECO:0000256" key="1">
    <source>
        <dbReference type="ARBA" id="ARBA00003475"/>
    </source>
</evidence>